<dbReference type="EMBL" id="LWCA01000520">
    <property type="protein sequence ID" value="OAF68062.1"/>
    <property type="molecule type" value="Genomic_DNA"/>
</dbReference>
<feature type="domain" description="Beta-Casp" evidence="6">
    <location>
        <begin position="300"/>
        <end position="426"/>
    </location>
</feature>
<dbReference type="GO" id="GO:0032039">
    <property type="term" value="C:integrator complex"/>
    <property type="evidence" value="ECO:0007669"/>
    <property type="project" value="InterPro"/>
</dbReference>
<keyword evidence="4" id="KW-0963">Cytoplasm</keyword>
<evidence type="ECO:0000256" key="1">
    <source>
        <dbReference type="ARBA" id="ARBA00004123"/>
    </source>
</evidence>
<evidence type="ECO:0000256" key="4">
    <source>
        <dbReference type="ARBA" id="ARBA00022490"/>
    </source>
</evidence>
<keyword evidence="8" id="KW-1185">Reference proteome</keyword>
<protein>
    <recommendedName>
        <fullName evidence="6">Beta-Casp domain-containing protein</fullName>
    </recommendedName>
</protein>
<dbReference type="OrthoDB" id="5600060at2759"/>
<dbReference type="SUPFAM" id="SSF56281">
    <property type="entry name" value="Metallo-hydrolase/oxidoreductase"/>
    <property type="match status" value="1"/>
</dbReference>
<evidence type="ECO:0000259" key="6">
    <source>
        <dbReference type="SMART" id="SM01027"/>
    </source>
</evidence>
<evidence type="ECO:0000256" key="3">
    <source>
        <dbReference type="ARBA" id="ARBA00006861"/>
    </source>
</evidence>
<comment type="subcellular location">
    <subcellularLocation>
        <location evidence="2">Cytoplasm</location>
    </subcellularLocation>
    <subcellularLocation>
        <location evidence="1">Nucleus</location>
    </subcellularLocation>
</comment>
<organism evidence="7 8">
    <name type="scientific">Intoshia linei</name>
    <dbReference type="NCBI Taxonomy" id="1819745"/>
    <lineage>
        <taxon>Eukaryota</taxon>
        <taxon>Metazoa</taxon>
        <taxon>Spiralia</taxon>
        <taxon>Lophotrochozoa</taxon>
        <taxon>Mesozoa</taxon>
        <taxon>Orthonectida</taxon>
        <taxon>Rhopaluridae</taxon>
        <taxon>Intoshia</taxon>
    </lineage>
</organism>
<sequence length="634" mass="72555">MKITNISSYQKYPCYIVTVGNISILIDCPASCQGFLNFAPFSNNIKSSFNRQKIANYELEKKGLVPLNGKNYLDDRPCLLIPQFTYANTHSIDYVLISNYRNCLSLPYFFKIVPNFNGRIYATTPTVQFARQYMKELVESLNDIHPNAKSKWRMFWNDPAFPKLKKCNISELKELFTLESIEECLSRIEIINIDEIKVLEDTVNLIAISAGYVIGSCNWIIKSSLEKIAVVSKSSYLTTHIRKMSTEYLCDCDSMIFTSLKYSKFEPDNMLRILTEKAVEIINNDGSVIIPCYTSGIINDLIEFISKKFKQHRLDSIPIYAIGRYMKKSFAHTNIYAEWLIKKKCDKAFIPENPLDHVDLIESGQLEVYDSIYGEFGKNMRKPCLIFAGHPSLRFGNIVEIVELFADSPKNLLAIAEPDFAAAKALEPYNERAIQILNCPIDITLDDDKIIKTLINYKPKNVILTDKMHLQMKSKLNAYNDIKVWGVKFGKPIEIAPTNPFVLVNFSGSTLGNLTENDDGTYTINGSFSLQNNEIIFEKKDVNVYCKSCENGGIIKLRNFEKYLEQICIQNNVKINIQPHQNKAESYIIINNNMNLSIQDNKINLAFENMESINFDLVDCIMKNIEQFDCVVQN</sequence>
<dbReference type="Pfam" id="PF16661">
    <property type="entry name" value="Lactamase_B_6"/>
    <property type="match status" value="1"/>
</dbReference>
<dbReference type="PANTHER" id="PTHR46094">
    <property type="entry name" value="INTEGRATOR COMPLEX SUBUNIT 9"/>
    <property type="match status" value="1"/>
</dbReference>
<dbReference type="GO" id="GO:0034472">
    <property type="term" value="P:snRNA 3'-end processing"/>
    <property type="evidence" value="ECO:0007669"/>
    <property type="project" value="TreeGrafter"/>
</dbReference>
<dbReference type="InterPro" id="IPR036866">
    <property type="entry name" value="RibonucZ/Hydroxyglut_hydro"/>
</dbReference>
<dbReference type="InterPro" id="IPR022712">
    <property type="entry name" value="Beta_Casp"/>
</dbReference>
<evidence type="ECO:0000256" key="5">
    <source>
        <dbReference type="ARBA" id="ARBA00023242"/>
    </source>
</evidence>
<dbReference type="InterPro" id="IPR001279">
    <property type="entry name" value="Metallo-B-lactamas"/>
</dbReference>
<accession>A0A177B2V7</accession>
<evidence type="ECO:0000256" key="2">
    <source>
        <dbReference type="ARBA" id="ARBA00004496"/>
    </source>
</evidence>
<dbReference type="Gene3D" id="3.60.15.10">
    <property type="entry name" value="Ribonuclease Z/Hydroxyacylglutathione hydrolase-like"/>
    <property type="match status" value="1"/>
</dbReference>
<proteinExistence type="inferred from homology"/>
<reference evidence="7 8" key="1">
    <citation type="submission" date="2016-04" db="EMBL/GenBank/DDBJ databases">
        <title>The genome of Intoshia linei affirms orthonectids as highly simplified spiralians.</title>
        <authorList>
            <person name="Mikhailov K.V."/>
            <person name="Slusarev G.S."/>
            <person name="Nikitin M.A."/>
            <person name="Logacheva M.D."/>
            <person name="Penin A."/>
            <person name="Aleoshin V."/>
            <person name="Panchin Y.V."/>
        </authorList>
    </citation>
    <scope>NUCLEOTIDE SEQUENCE [LARGE SCALE GENOMIC DNA]</scope>
    <source>
        <strain evidence="7">Intl2013</strain>
        <tissue evidence="7">Whole animal</tissue>
    </source>
</reference>
<dbReference type="SMART" id="SM01027">
    <property type="entry name" value="Beta-Casp"/>
    <property type="match status" value="1"/>
</dbReference>
<dbReference type="GO" id="GO:0005737">
    <property type="term" value="C:cytoplasm"/>
    <property type="evidence" value="ECO:0007669"/>
    <property type="project" value="UniProtKB-SubCell"/>
</dbReference>
<dbReference type="PANTHER" id="PTHR46094:SF1">
    <property type="entry name" value="INTEGRATOR COMPLEX SUBUNIT 9"/>
    <property type="match status" value="1"/>
</dbReference>
<name>A0A177B2V7_9BILA</name>
<comment type="similarity">
    <text evidence="3">Belongs to the metallo-beta-lactamase superfamily. RNA-metabolizing metallo-beta-lactamase-like family. INTS9 subfamily.</text>
</comment>
<gene>
    <name evidence="7" type="ORF">A3Q56_04197</name>
</gene>
<comment type="caution">
    <text evidence="7">The sequence shown here is derived from an EMBL/GenBank/DDBJ whole genome shotgun (WGS) entry which is preliminary data.</text>
</comment>
<evidence type="ECO:0000313" key="8">
    <source>
        <dbReference type="Proteomes" id="UP000078046"/>
    </source>
</evidence>
<dbReference type="InterPro" id="IPR027074">
    <property type="entry name" value="Integrator_9su"/>
</dbReference>
<dbReference type="Proteomes" id="UP000078046">
    <property type="component" value="Unassembled WGS sequence"/>
</dbReference>
<dbReference type="AlphaFoldDB" id="A0A177B2V7"/>
<evidence type="ECO:0000313" key="7">
    <source>
        <dbReference type="EMBL" id="OAF68062.1"/>
    </source>
</evidence>
<keyword evidence="5" id="KW-0539">Nucleus</keyword>